<name>A0ABU6ZEN7_9FABA</name>
<dbReference type="EMBL" id="JASCZI010272128">
    <property type="protein sequence ID" value="MED6220418.1"/>
    <property type="molecule type" value="Genomic_DNA"/>
</dbReference>
<dbReference type="Proteomes" id="UP001341840">
    <property type="component" value="Unassembled WGS sequence"/>
</dbReference>
<proteinExistence type="predicted"/>
<dbReference type="PANTHER" id="PTHR35218">
    <property type="entry name" value="RNASE H DOMAIN-CONTAINING PROTEIN"/>
    <property type="match status" value="1"/>
</dbReference>
<evidence type="ECO:0000313" key="2">
    <source>
        <dbReference type="Proteomes" id="UP001341840"/>
    </source>
</evidence>
<gene>
    <name evidence="1" type="ORF">PIB30_044660</name>
</gene>
<dbReference type="SUPFAM" id="SSF56219">
    <property type="entry name" value="DNase I-like"/>
    <property type="match status" value="1"/>
</dbReference>
<reference evidence="1 2" key="1">
    <citation type="journal article" date="2023" name="Plants (Basel)">
        <title>Bridging the Gap: Combining Genomics and Transcriptomics Approaches to Understand Stylosanthes scabra, an Orphan Legume from the Brazilian Caatinga.</title>
        <authorList>
            <person name="Ferreira-Neto J.R.C."/>
            <person name="da Silva M.D."/>
            <person name="Binneck E."/>
            <person name="de Melo N.F."/>
            <person name="da Silva R.H."/>
            <person name="de Melo A.L.T.M."/>
            <person name="Pandolfi V."/>
            <person name="Bustamante F.O."/>
            <person name="Brasileiro-Vidal A.C."/>
            <person name="Benko-Iseppon A.M."/>
        </authorList>
    </citation>
    <scope>NUCLEOTIDE SEQUENCE [LARGE SCALE GENOMIC DNA]</scope>
    <source>
        <tissue evidence="1">Leaves</tissue>
    </source>
</reference>
<dbReference type="PANTHER" id="PTHR35218:SF9">
    <property type="entry name" value="ENDONUCLEASE_EXONUCLEASE_PHOSPHATASE DOMAIN-CONTAINING PROTEIN"/>
    <property type="match status" value="1"/>
</dbReference>
<evidence type="ECO:0000313" key="1">
    <source>
        <dbReference type="EMBL" id="MED6220418.1"/>
    </source>
</evidence>
<dbReference type="Gene3D" id="3.60.10.10">
    <property type="entry name" value="Endonuclease/exonuclease/phosphatase"/>
    <property type="match status" value="1"/>
</dbReference>
<accession>A0ABU6ZEN7</accession>
<organism evidence="1 2">
    <name type="scientific">Stylosanthes scabra</name>
    <dbReference type="NCBI Taxonomy" id="79078"/>
    <lineage>
        <taxon>Eukaryota</taxon>
        <taxon>Viridiplantae</taxon>
        <taxon>Streptophyta</taxon>
        <taxon>Embryophyta</taxon>
        <taxon>Tracheophyta</taxon>
        <taxon>Spermatophyta</taxon>
        <taxon>Magnoliopsida</taxon>
        <taxon>eudicotyledons</taxon>
        <taxon>Gunneridae</taxon>
        <taxon>Pentapetalae</taxon>
        <taxon>rosids</taxon>
        <taxon>fabids</taxon>
        <taxon>Fabales</taxon>
        <taxon>Fabaceae</taxon>
        <taxon>Papilionoideae</taxon>
        <taxon>50 kb inversion clade</taxon>
        <taxon>dalbergioids sensu lato</taxon>
        <taxon>Dalbergieae</taxon>
        <taxon>Pterocarpus clade</taxon>
        <taxon>Stylosanthes</taxon>
    </lineage>
</organism>
<protein>
    <submittedName>
        <fullName evidence="1">Uncharacterized protein</fullName>
    </submittedName>
</protein>
<dbReference type="InterPro" id="IPR036691">
    <property type="entry name" value="Endo/exonu/phosph_ase_sf"/>
</dbReference>
<sequence>MCRSRDRVEDQVEETPLQGDDMQSWNIRGVANNATIRTLKELRNQKKPDISLLFETRCSGDRAQEVIRSLGFRGIWVLRDSDQLHITTIEKFHQYIHLNIETPWRKILDPYSNICESSGEH</sequence>
<comment type="caution">
    <text evidence="1">The sequence shown here is derived from an EMBL/GenBank/DDBJ whole genome shotgun (WGS) entry which is preliminary data.</text>
</comment>
<keyword evidence="2" id="KW-1185">Reference proteome</keyword>